<feature type="domain" description="Nephrocystin 3-like N-terminal" evidence="3">
    <location>
        <begin position="299"/>
        <end position="467"/>
    </location>
</feature>
<dbReference type="PANTHER" id="PTHR10039">
    <property type="entry name" value="AMELOGENIN"/>
    <property type="match status" value="1"/>
</dbReference>
<dbReference type="PANTHER" id="PTHR10039:SF9">
    <property type="entry name" value="NACHT DOMAIN PROTEIN (AFU_ORTHOLOGUE AFUA_2G01760)"/>
    <property type="match status" value="1"/>
</dbReference>
<dbReference type="SUPFAM" id="SSF52540">
    <property type="entry name" value="P-loop containing nucleoside triphosphate hydrolases"/>
    <property type="match status" value="1"/>
</dbReference>
<reference evidence="4 5" key="1">
    <citation type="submission" date="2023-01" db="EMBL/GenBank/DDBJ databases">
        <title>Analysis of 21 Apiospora genomes using comparative genomics revels a genus with tremendous synthesis potential of carbohydrate active enzymes and secondary metabolites.</title>
        <authorList>
            <person name="Sorensen T."/>
        </authorList>
    </citation>
    <scope>NUCLEOTIDE SEQUENCE [LARGE SCALE GENOMIC DNA]</scope>
    <source>
        <strain evidence="4 5">CBS 24483</strain>
    </source>
</reference>
<evidence type="ECO:0000313" key="5">
    <source>
        <dbReference type="Proteomes" id="UP001391051"/>
    </source>
</evidence>
<proteinExistence type="predicted"/>
<dbReference type="GeneID" id="92083201"/>
<dbReference type="InterPro" id="IPR027417">
    <property type="entry name" value="P-loop_NTPase"/>
</dbReference>
<feature type="compositionally biased region" description="Low complexity" evidence="2">
    <location>
        <begin position="1997"/>
        <end position="2014"/>
    </location>
</feature>
<feature type="region of interest" description="Disordered" evidence="2">
    <location>
        <begin position="1985"/>
        <end position="2022"/>
    </location>
</feature>
<evidence type="ECO:0000256" key="2">
    <source>
        <dbReference type="SAM" id="MobiDB-lite"/>
    </source>
</evidence>
<evidence type="ECO:0000259" key="3">
    <source>
        <dbReference type="Pfam" id="PF24883"/>
    </source>
</evidence>
<keyword evidence="5" id="KW-1185">Reference proteome</keyword>
<name>A0ABR1PWZ8_9PEZI</name>
<feature type="region of interest" description="Disordered" evidence="2">
    <location>
        <begin position="25"/>
        <end position="47"/>
    </location>
</feature>
<evidence type="ECO:0000256" key="1">
    <source>
        <dbReference type="ARBA" id="ARBA00022737"/>
    </source>
</evidence>
<evidence type="ECO:0000313" key="4">
    <source>
        <dbReference type="EMBL" id="KAK7941530.1"/>
    </source>
</evidence>
<protein>
    <submittedName>
        <fullName evidence="4">NACHT domain protein</fullName>
    </submittedName>
</protein>
<accession>A0ABR1PWZ8</accession>
<sequence length="2149" mass="236599">MAPASVMSGTAQPHTLVGMSMESMMMSNSTTSHRESSSRSVASSSAAMMETPAISSVVYSLKRRSEAELGPGMSAQIMSETHLSILDWIAVQRMSHLPAEGSSYDKVLAWTQLFVERLHAFELATDEFAGGSSLATRVAYGYCAILLKLGKENASGLLTSLGFFYSISTTLADLLERTEMFRVSQEIREHLVLATTDLVTVVASVATHFYKAIRSASNESVSVNIYTTFAEQIKTFRDRCDKIADAMWRHQLLAHDMGAETVADVKSIKSWLAPEDRVLANVTGGGVSLLAQEREELTCLWVAPQLTRYLRGQDKVLSISGKPGCGKTVASSVIVDYLQRPISGVHHSALYVPIDGNVPVETATRAIAKVIMSQLLDKRVGNIQLLQTLRDAYKACQTAATNDEYDDAVWSAMGRALSAGLPGAAREVVLVVDGIDDASCDEKALFQRLVSATGKAGGSVRLITLGRAKMAEAPGQADMQISDALVSDDIMAVVRGHFESDTEFGQMSEFEQESVVSALTEASAGSFLWAKLATKRLRRAVGLNEFRAAVEKMTKAKPAITEFVQQCVHAASMTDEARLMLMWLATAERPLSPKELGALSCVQADKGGALADAGGVDVLATLKPVQGLVMMQHGLMCLRHGLIRDSLRELQGKGQLVPAVKDAHADLATRLLSYIKTVAPEQHEPSVRLLDDHDKAQLLSRYPLLDFAVRHWPVHLTQSKAFESGGDAGAARAFSKVFPTTVTSLRLQATLWQHCPVPLLLSYQATVTTIYRECFTAKSPLTLQCIVYLGIIHRQIGRVDEAADLFFEATTLSGKRRPVDPTLTAQMADYYIQLIEGKTTTSSRKDVLSKLDEVFSILVECYKSKVGQTSSQIVAATLRRLAEHYRSIKEVSKYEQVMESLLYRVEAEPDTGSVVTETDTDLRVQLKGTKETTMTEEGEEEEGGVLHLEVEERDDLIQGSGDSIKEAERCVAEGLIDAAERVYIDAWQRASREYSAHRSIILAEKNLKVALSYSKFLQSQERTSEASALLVSVSEEYTRQSSTTMLTETSASLLVQVAKTVKSMGLTSVSLAISKSCQQYYRSTNRTQTSMYKEIEETIEVTSQKVLKSTDSSSQTVTSEKSREESVFQYSRSITTMRSTAFEQANSLISQYMSQHRWQQATEFMIKVLRGIWPSLLSVSMQDITLVQDHVEDCIDLTSRLAECYSIRRRRIDEGDIRLRVYRALRSGREVDDKPRMDATQALLSFYDRTSQPEPGIAIRQEVLDDLMARHGEQHDTVIQLLWDLAERTRPRPVSVGYYQRIIRAINGDAKTSKPEALKPITFVATELWSRGAFSEALPYYKTLFNTFLTEPKPSPALEDQTLLRECFDRYLGCLRHANIAFSVLHKITTEYQTQCKTVFGASASITIQATLTLARVCQESTTTVSQVMELYEELLQTKTQEINLEEISSDLKIMQEEQTAADMALTSSSNSTNLTSSQIERSVGILRKRFSSVKESRGWAHEESLTQLEELVRFQSMQQHETETITRELREATVSILTTSSKSSPTQLVAAAKTIASSYTTSNQMTQATEMADELYRQLVIKGTSNANSSQIDLSSCGRESLVFLAQLEYSLGRTPATLTEIMAAMVAQYTYFAEFQSLTQSKANDFLEVSKAAARIYQCLESSGRHAASARVFEQYASWVHHADASLLPMAKLSPGQAKILLQAILGHLSTHKSTDMVRTVGIIGNTRVAELLKEERYDEACGLATACFKVIAVKPDYYRTAAMAKLVLTMSMLVGRCATNKKLALAPDARKSLLETSKPILEDVLRIILPADDQSEKSENSNKKINTPKTNTKINLAKLDPAHLHRLLVLLGAQENYPTLSRLLTALWASREAQHDWAPRATFALAGRYILARYVVGDAAAALRVAEHIVYNCRRVHGLCHPATLEMAGLLARLYAGVARRHQERTGTGSAGAAEIANRYYRKSAAIYEDILRGLTDPGYASMDGNGGGGGGSSSSSSDSNTRRSSSIGSSGSPGGGSSGFTGDTGMLYYGKMSGNDRGGIFAAPTTANDEPERSDGQIARQHLWLLRLALERAGGWSNKGYAEYERLNADVFARYPVEMEGAAGVERWDLAAYGCGRAQSDDDMLRAEELSQWGLMTEAEDEDMN</sequence>
<organism evidence="4 5">
    <name type="scientific">Apiospora aurea</name>
    <dbReference type="NCBI Taxonomy" id="335848"/>
    <lineage>
        <taxon>Eukaryota</taxon>
        <taxon>Fungi</taxon>
        <taxon>Dikarya</taxon>
        <taxon>Ascomycota</taxon>
        <taxon>Pezizomycotina</taxon>
        <taxon>Sordariomycetes</taxon>
        <taxon>Xylariomycetidae</taxon>
        <taxon>Amphisphaeriales</taxon>
        <taxon>Apiosporaceae</taxon>
        <taxon>Apiospora</taxon>
    </lineage>
</organism>
<dbReference type="InterPro" id="IPR056884">
    <property type="entry name" value="NPHP3-like_N"/>
</dbReference>
<feature type="compositionally biased region" description="Low complexity" evidence="2">
    <location>
        <begin position="38"/>
        <end position="47"/>
    </location>
</feature>
<comment type="caution">
    <text evidence="4">The sequence shown here is derived from an EMBL/GenBank/DDBJ whole genome shotgun (WGS) entry which is preliminary data.</text>
</comment>
<dbReference type="Proteomes" id="UP001391051">
    <property type="component" value="Unassembled WGS sequence"/>
</dbReference>
<dbReference type="Pfam" id="PF24883">
    <property type="entry name" value="NPHP3_N"/>
    <property type="match status" value="1"/>
</dbReference>
<dbReference type="RefSeq" id="XP_066694282.1">
    <property type="nucleotide sequence ID" value="XM_066850139.1"/>
</dbReference>
<dbReference type="EMBL" id="JAQQWE010000009">
    <property type="protein sequence ID" value="KAK7941530.1"/>
    <property type="molecule type" value="Genomic_DNA"/>
</dbReference>
<dbReference type="Gene3D" id="3.40.50.300">
    <property type="entry name" value="P-loop containing nucleotide triphosphate hydrolases"/>
    <property type="match status" value="1"/>
</dbReference>
<keyword evidence="1" id="KW-0677">Repeat</keyword>
<gene>
    <name evidence="4" type="ORF">PG986_013917</name>
</gene>